<keyword evidence="1" id="KW-0472">Membrane</keyword>
<dbReference type="AlphaFoldDB" id="A0A3M7H5X0"/>
<dbReference type="EMBL" id="QWIO01000109">
    <property type="protein sequence ID" value="RMZ08643.1"/>
    <property type="molecule type" value="Genomic_DNA"/>
</dbReference>
<keyword evidence="2" id="KW-0732">Signal</keyword>
<reference evidence="5 6" key="1">
    <citation type="journal article" date="2018" name="BMC Genomics">
        <title>Genomic evidence for intraspecific hybridization in a clonal and extremely halotolerant yeast.</title>
        <authorList>
            <person name="Gostincar C."/>
            <person name="Stajich J.E."/>
            <person name="Zupancic J."/>
            <person name="Zalar P."/>
            <person name="Gunde-Cimerman N."/>
        </authorList>
    </citation>
    <scope>NUCLEOTIDE SEQUENCE [LARGE SCALE GENOMIC DNA]</scope>
    <source>
        <strain evidence="4 6">EXF-10513</strain>
        <strain evidence="3 5">EXF-2682</strain>
    </source>
</reference>
<dbReference type="Proteomes" id="UP000269539">
    <property type="component" value="Unassembled WGS sequence"/>
</dbReference>
<dbReference type="EMBL" id="QWIP01000113">
    <property type="protein sequence ID" value="RMY72697.1"/>
    <property type="molecule type" value="Genomic_DNA"/>
</dbReference>
<proteinExistence type="predicted"/>
<keyword evidence="1" id="KW-0812">Transmembrane</keyword>
<evidence type="ECO:0000313" key="4">
    <source>
        <dbReference type="EMBL" id="RMZ08643.1"/>
    </source>
</evidence>
<dbReference type="VEuPathDB" id="FungiDB:BTJ68_07334"/>
<feature type="transmembrane region" description="Helical" evidence="1">
    <location>
        <begin position="34"/>
        <end position="53"/>
    </location>
</feature>
<protein>
    <submittedName>
        <fullName evidence="4">Uncharacterized protein</fullName>
    </submittedName>
</protein>
<accession>A0A3M7H5X0</accession>
<sequence>MDPLTLFLQLTLAMLTFAAPIANEPTFSAQSDAWQYGTGGGIVGFIVLVLDVIVWMEVLQSNRPVSHKVLWCVLVFICKATTTTSDDYVPVADPVAVPIVGIIIYWLFSNREAHKPNAGYEPIG</sequence>
<feature type="transmembrane region" description="Helical" evidence="1">
    <location>
        <begin position="88"/>
        <end position="108"/>
    </location>
</feature>
<feature type="signal peptide" evidence="2">
    <location>
        <begin position="1"/>
        <end position="18"/>
    </location>
</feature>
<evidence type="ECO:0000313" key="3">
    <source>
        <dbReference type="EMBL" id="RMY72697.1"/>
    </source>
</evidence>
<name>A0A3M7H5X0_HORWE</name>
<feature type="chain" id="PRO_5036086514" evidence="2">
    <location>
        <begin position="19"/>
        <end position="124"/>
    </location>
</feature>
<dbReference type="Proteomes" id="UP000269276">
    <property type="component" value="Unassembled WGS sequence"/>
</dbReference>
<organism evidence="4 6">
    <name type="scientific">Hortaea werneckii</name>
    <name type="common">Black yeast</name>
    <name type="synonym">Cladosporium werneckii</name>
    <dbReference type="NCBI Taxonomy" id="91943"/>
    <lineage>
        <taxon>Eukaryota</taxon>
        <taxon>Fungi</taxon>
        <taxon>Dikarya</taxon>
        <taxon>Ascomycota</taxon>
        <taxon>Pezizomycotina</taxon>
        <taxon>Dothideomycetes</taxon>
        <taxon>Dothideomycetidae</taxon>
        <taxon>Mycosphaerellales</taxon>
        <taxon>Teratosphaeriaceae</taxon>
        <taxon>Hortaea</taxon>
    </lineage>
</organism>
<comment type="caution">
    <text evidence="4">The sequence shown here is derived from an EMBL/GenBank/DDBJ whole genome shotgun (WGS) entry which is preliminary data.</text>
</comment>
<evidence type="ECO:0000256" key="1">
    <source>
        <dbReference type="SAM" id="Phobius"/>
    </source>
</evidence>
<dbReference type="OrthoDB" id="5193244at2759"/>
<evidence type="ECO:0000256" key="2">
    <source>
        <dbReference type="SAM" id="SignalP"/>
    </source>
</evidence>
<gene>
    <name evidence="3" type="ORF">D0863_04345</name>
    <name evidence="4" type="ORF">D0864_01690</name>
</gene>
<keyword evidence="1" id="KW-1133">Transmembrane helix</keyword>
<evidence type="ECO:0000313" key="6">
    <source>
        <dbReference type="Proteomes" id="UP000269539"/>
    </source>
</evidence>
<evidence type="ECO:0000313" key="5">
    <source>
        <dbReference type="Proteomes" id="UP000269276"/>
    </source>
</evidence>